<keyword evidence="5" id="KW-0812">Transmembrane</keyword>
<accession>A0A6M7UHE9</accession>
<dbReference type="PANTHER" id="PTHR32347:SF14">
    <property type="entry name" value="EFFLUX SYSTEM COMPONENT YKNX-RELATED"/>
    <property type="match status" value="1"/>
</dbReference>
<dbReference type="KEGG" id="merd:EB233_08425"/>
<comment type="subcellular location">
    <subcellularLocation>
        <location evidence="1">Cell envelope</location>
    </subcellularLocation>
</comment>
<evidence type="ECO:0000313" key="8">
    <source>
        <dbReference type="EMBL" id="QKC75560.1"/>
    </source>
</evidence>
<dbReference type="Proteomes" id="UP000503339">
    <property type="component" value="Chromosome"/>
</dbReference>
<feature type="domain" description="Multidrug resistance protein MdtA-like C-terminal permuted SH3" evidence="6">
    <location>
        <begin position="396"/>
        <end position="453"/>
    </location>
</feature>
<feature type="transmembrane region" description="Helical" evidence="5">
    <location>
        <begin position="39"/>
        <end position="58"/>
    </location>
</feature>
<evidence type="ECO:0000256" key="1">
    <source>
        <dbReference type="ARBA" id="ARBA00004196"/>
    </source>
</evidence>
<dbReference type="InterPro" id="IPR058636">
    <property type="entry name" value="Beta-barrel_YknX"/>
</dbReference>
<feature type="coiled-coil region" evidence="3">
    <location>
        <begin position="238"/>
        <end position="265"/>
    </location>
</feature>
<evidence type="ECO:0000256" key="3">
    <source>
        <dbReference type="SAM" id="Coils"/>
    </source>
</evidence>
<dbReference type="Pfam" id="PF25967">
    <property type="entry name" value="RND-MFP_C"/>
    <property type="match status" value="1"/>
</dbReference>
<dbReference type="PANTHER" id="PTHR32347">
    <property type="entry name" value="EFFLUX SYSTEM COMPONENT YKNX-RELATED"/>
    <property type="match status" value="1"/>
</dbReference>
<dbReference type="RefSeq" id="WP_081294381.1">
    <property type="nucleotide sequence ID" value="NZ_CP033361.1"/>
</dbReference>
<dbReference type="Gene3D" id="2.40.50.100">
    <property type="match status" value="1"/>
</dbReference>
<evidence type="ECO:0000256" key="5">
    <source>
        <dbReference type="SAM" id="Phobius"/>
    </source>
</evidence>
<evidence type="ECO:0000313" key="9">
    <source>
        <dbReference type="Proteomes" id="UP000503339"/>
    </source>
</evidence>
<dbReference type="GO" id="GO:0030313">
    <property type="term" value="C:cell envelope"/>
    <property type="evidence" value="ECO:0007669"/>
    <property type="project" value="UniProtKB-SubCell"/>
</dbReference>
<dbReference type="Gene3D" id="2.40.420.20">
    <property type="match status" value="1"/>
</dbReference>
<evidence type="ECO:0000259" key="7">
    <source>
        <dbReference type="Pfam" id="PF25990"/>
    </source>
</evidence>
<feature type="domain" description="YknX-like beta-barrel" evidence="7">
    <location>
        <begin position="308"/>
        <end position="388"/>
    </location>
</feature>
<proteinExistence type="predicted"/>
<dbReference type="EMBL" id="CP033361">
    <property type="protein sequence ID" value="QKC75560.1"/>
    <property type="molecule type" value="Genomic_DNA"/>
</dbReference>
<keyword evidence="5" id="KW-1133">Transmembrane helix</keyword>
<evidence type="ECO:0000259" key="6">
    <source>
        <dbReference type="Pfam" id="PF25967"/>
    </source>
</evidence>
<dbReference type="InterPro" id="IPR058627">
    <property type="entry name" value="MdtA-like_C"/>
</dbReference>
<name>A0A6M7UHE9_9HYPH</name>
<gene>
    <name evidence="8" type="ORF">EB233_08425</name>
</gene>
<protein>
    <submittedName>
        <fullName evidence="8">HlyD family efflux transporter periplasmic adaptor subunit</fullName>
    </submittedName>
</protein>
<dbReference type="AlphaFoldDB" id="A0A6M7UHE9"/>
<dbReference type="InterPro" id="IPR050465">
    <property type="entry name" value="UPF0194_transport"/>
</dbReference>
<reference evidence="8 9" key="1">
    <citation type="submission" date="2018-10" db="EMBL/GenBank/DDBJ databases">
        <authorList>
            <person name="Perry B.J."/>
            <person name="Sullivan J.T."/>
            <person name="Murphy R.J.T."/>
            <person name="Ramsay J.P."/>
            <person name="Ronson C.W."/>
        </authorList>
    </citation>
    <scope>NUCLEOTIDE SEQUENCE [LARGE SCALE GENOMIC DNA]</scope>
    <source>
        <strain evidence="8 9">NZP2014</strain>
    </source>
</reference>
<keyword evidence="9" id="KW-1185">Reference proteome</keyword>
<dbReference type="Gene3D" id="2.40.30.170">
    <property type="match status" value="1"/>
</dbReference>
<dbReference type="Pfam" id="PF25990">
    <property type="entry name" value="Beta-barrel_YknX"/>
    <property type="match status" value="1"/>
</dbReference>
<keyword evidence="2 3" id="KW-0175">Coiled coil</keyword>
<sequence>MAAVLGSPEKSDRWEPLASIGVSPREPETTTENRPARSLAVAGTLTGIVVIATAIWFWQWSGGIPTEVPLQDMGQAPTLTVRPQPISADLNILGTIGPARSVTVAAPFDGVISEKRVQIGDTVKVGDILLTLDASDITSQYRTAQSAALKAQMAVQSMQRWESSSDVMRAKRILEASEASLATLDRQIQEVKGLFDQGIVSRNEYEGIVQQRDTQQVQVESNRQDLQAILDRGDADNRQLLNLDLQNAADKLNELKQKLSGATIAAVVSGVLTRPPADKSNDKVSVAPGGRVAQGTPLFAIADTTSFIAVGTVDEVDVNRIRDGQPVTISSDAVSGASLTGRIVAVSSEATQQVFGQTPSFEVQVSFLPQTEAQRRAIKLGMSARMSVQVYTNPSAIVIPPAAISNDAAGARIAVLRNGKIEVVSVSLGETFPAGVEIVSGLEPGQQILINGMPDSMKP</sequence>
<dbReference type="SUPFAM" id="SSF51230">
    <property type="entry name" value="Single hybrid motif"/>
    <property type="match status" value="1"/>
</dbReference>
<keyword evidence="5" id="KW-0472">Membrane</keyword>
<feature type="region of interest" description="Disordered" evidence="4">
    <location>
        <begin position="1"/>
        <end position="35"/>
    </location>
</feature>
<dbReference type="InterPro" id="IPR011053">
    <property type="entry name" value="Single_hybrid_motif"/>
</dbReference>
<organism evidence="8 9">
    <name type="scientific">Mesorhizobium erdmanii</name>
    <dbReference type="NCBI Taxonomy" id="1777866"/>
    <lineage>
        <taxon>Bacteria</taxon>
        <taxon>Pseudomonadati</taxon>
        <taxon>Pseudomonadota</taxon>
        <taxon>Alphaproteobacteria</taxon>
        <taxon>Hyphomicrobiales</taxon>
        <taxon>Phyllobacteriaceae</taxon>
        <taxon>Mesorhizobium</taxon>
    </lineage>
</organism>
<evidence type="ECO:0000256" key="4">
    <source>
        <dbReference type="SAM" id="MobiDB-lite"/>
    </source>
</evidence>
<evidence type="ECO:0000256" key="2">
    <source>
        <dbReference type="ARBA" id="ARBA00023054"/>
    </source>
</evidence>